<dbReference type="InterPro" id="IPR006597">
    <property type="entry name" value="Sel1-like"/>
</dbReference>
<dbReference type="eggNOG" id="KOG1550">
    <property type="taxonomic scope" value="Eukaryota"/>
</dbReference>
<dbReference type="SMART" id="SM00671">
    <property type="entry name" value="SEL1"/>
    <property type="match status" value="7"/>
</dbReference>
<dbReference type="AlphaFoldDB" id="A7TDT8"/>
<dbReference type="Pfam" id="PF08238">
    <property type="entry name" value="Sel1"/>
    <property type="match status" value="7"/>
</dbReference>
<name>A7TDT8_VANPO</name>
<dbReference type="HOGENOM" id="CLU_445641_0_0_1"/>
<dbReference type="PANTHER" id="PTHR46430:SF1">
    <property type="entry name" value="CHITIN SYNTHASE REGULATOR SKT5-RELATED"/>
    <property type="match status" value="1"/>
</dbReference>
<dbReference type="PANTHER" id="PTHR46430">
    <property type="entry name" value="PROTEIN SKT5-RELATED"/>
    <property type="match status" value="1"/>
</dbReference>
<proteinExistence type="predicted"/>
<evidence type="ECO:0000313" key="4">
    <source>
        <dbReference type="Proteomes" id="UP000000267"/>
    </source>
</evidence>
<accession>A7TDT8</accession>
<dbReference type="SUPFAM" id="SSF81901">
    <property type="entry name" value="HCP-like"/>
    <property type="match status" value="2"/>
</dbReference>
<keyword evidence="4" id="KW-1185">Reference proteome</keyword>
<dbReference type="InterPro" id="IPR051726">
    <property type="entry name" value="Chitin_Synth_Reg"/>
</dbReference>
<organism evidence="4">
    <name type="scientific">Vanderwaltozyma polyspora (strain ATCC 22028 / DSM 70294 / BCRC 21397 / CBS 2163 / NBRC 10782 / NRRL Y-8283 / UCD 57-17)</name>
    <name type="common">Kluyveromyces polysporus</name>
    <dbReference type="NCBI Taxonomy" id="436907"/>
    <lineage>
        <taxon>Eukaryota</taxon>
        <taxon>Fungi</taxon>
        <taxon>Dikarya</taxon>
        <taxon>Ascomycota</taxon>
        <taxon>Saccharomycotina</taxon>
        <taxon>Saccharomycetes</taxon>
        <taxon>Saccharomycetales</taxon>
        <taxon>Saccharomycetaceae</taxon>
        <taxon>Vanderwaltozyma</taxon>
    </lineage>
</organism>
<feature type="compositionally biased region" description="Low complexity" evidence="2">
    <location>
        <begin position="77"/>
        <end position="93"/>
    </location>
</feature>
<dbReference type="InParanoid" id="A7TDT8"/>
<evidence type="ECO:0000256" key="1">
    <source>
        <dbReference type="ARBA" id="ARBA00022737"/>
    </source>
</evidence>
<sequence>MSQQQEFQEDISNTMMVKFGVTNEEKAALKSSLSLPELFSDNDNIEEDDNDQISILSLPTNYKIPEPDINNTAQESINNNDNNKNDNNNNNSIIDTNMEIQISRNTSQINDNNGYNINSKTSSIFHYASSDDVRSFVTVSSLTEKNKERTFSDRTSKKPFTLLPDMSVIEMYRKHSKKQNNPNVLFQYAQDMMNTAISINEDTGIENYEYLKEQFFKESRYYLRYLSYRGYLEAQYYLADAYSSGVYGSVNNKKAFKMFRHAAKHGHVECAFRTACCYEMGISVKKSTLKAIDYLKFAASKNHPASMFKLGMYLYYEDIGITKDIDSKLIGVNWLTRAATVANNEILSQAPYELAKIFEVGYKDLIIPDEKYSTELYIQAASLGNISAASTLGQIYEEGKEEIGRNPELSLKYYEQAAAGGNSRGMYGLGCYYLTGLRPYLRKDLDIGFKWVASAAKRNLAQAQYLLGYLYEKGKGCEKSIDLSVSWYQKSAKNGYDLAIEKLKSISPDKDLDSTQRRKRFSILNNGILSRRKSLFKFITLSRSPKLPTSSTLPELDSQISLSSGFTSYVSSTLTNSVPSMEQSFSSVEVTNNAVVTHTTRPILTSKPMAPVG</sequence>
<reference evidence="3 4" key="1">
    <citation type="journal article" date="2007" name="Proc. Natl. Acad. Sci. U.S.A.">
        <title>Independent sorting-out of thousands of duplicated gene pairs in two yeast species descended from a whole-genome duplication.</title>
        <authorList>
            <person name="Scannell D.R."/>
            <person name="Frank A.C."/>
            <person name="Conant G.C."/>
            <person name="Byrne K.P."/>
            <person name="Woolfit M."/>
            <person name="Wolfe K.H."/>
        </authorList>
    </citation>
    <scope>NUCLEOTIDE SEQUENCE [LARGE SCALE GENOMIC DNA]</scope>
    <source>
        <strain evidence="4">ATCC 22028 / DSM 70294 / BCRC 21397 / CBS 2163 / NBRC 10782 / NRRL Y-8283 / UCD 57-17</strain>
    </source>
</reference>
<dbReference type="STRING" id="436907.A7TDT8"/>
<keyword evidence="1" id="KW-0677">Repeat</keyword>
<dbReference type="RefSeq" id="XP_001647416.1">
    <property type="nucleotide sequence ID" value="XM_001647366.1"/>
</dbReference>
<dbReference type="Gene3D" id="1.25.40.10">
    <property type="entry name" value="Tetratricopeptide repeat domain"/>
    <property type="match status" value="2"/>
</dbReference>
<gene>
    <name evidence="3" type="ORF">Kpol_1018p91</name>
</gene>
<feature type="region of interest" description="Disordered" evidence="2">
    <location>
        <begin position="61"/>
        <end position="93"/>
    </location>
</feature>
<dbReference type="Proteomes" id="UP000000267">
    <property type="component" value="Unassembled WGS sequence"/>
</dbReference>
<dbReference type="PhylomeDB" id="A7TDT8"/>
<evidence type="ECO:0000256" key="2">
    <source>
        <dbReference type="SAM" id="MobiDB-lite"/>
    </source>
</evidence>
<dbReference type="KEGG" id="vpo:Kpol_1018p91"/>
<evidence type="ECO:0008006" key="5">
    <source>
        <dbReference type="Google" id="ProtNLM"/>
    </source>
</evidence>
<evidence type="ECO:0000313" key="3">
    <source>
        <dbReference type="EMBL" id="EDO19558.1"/>
    </source>
</evidence>
<dbReference type="GeneID" id="5547916"/>
<dbReference type="EMBL" id="DS480378">
    <property type="protein sequence ID" value="EDO19558.1"/>
    <property type="molecule type" value="Genomic_DNA"/>
</dbReference>
<protein>
    <recommendedName>
        <fullName evidence="5">Activator of C kinase protein 1</fullName>
    </recommendedName>
</protein>
<dbReference type="InterPro" id="IPR011990">
    <property type="entry name" value="TPR-like_helical_dom_sf"/>
</dbReference>
<dbReference type="OrthoDB" id="272077at2759"/>